<gene>
    <name evidence="5" type="ORF">CCMP2556_LOCUS12347</name>
</gene>
<dbReference type="PROSITE" id="PS00018">
    <property type="entry name" value="EF_HAND_1"/>
    <property type="match status" value="2"/>
</dbReference>
<feature type="domain" description="EF-hand" evidence="4">
    <location>
        <begin position="140"/>
        <end position="164"/>
    </location>
</feature>
<evidence type="ECO:0000313" key="5">
    <source>
        <dbReference type="EMBL" id="CAK9016085.1"/>
    </source>
</evidence>
<dbReference type="SUPFAM" id="SSF49899">
    <property type="entry name" value="Concanavalin A-like lectins/glucanases"/>
    <property type="match status" value="1"/>
</dbReference>
<dbReference type="InterPro" id="IPR011992">
    <property type="entry name" value="EF-hand-dom_pair"/>
</dbReference>
<evidence type="ECO:0000256" key="1">
    <source>
        <dbReference type="ARBA" id="ARBA00022837"/>
    </source>
</evidence>
<dbReference type="Proteomes" id="UP001642484">
    <property type="component" value="Unassembled WGS sequence"/>
</dbReference>
<feature type="domain" description="EF-hand" evidence="4">
    <location>
        <begin position="99"/>
        <end position="134"/>
    </location>
</feature>
<protein>
    <recommendedName>
        <fullName evidence="7">Calmodulin</fullName>
    </recommendedName>
</protein>
<proteinExistence type="predicted"/>
<dbReference type="InterPro" id="IPR043136">
    <property type="entry name" value="B30.2/SPRY_sf"/>
</dbReference>
<dbReference type="CDD" id="cd00051">
    <property type="entry name" value="EFh"/>
    <property type="match status" value="1"/>
</dbReference>
<name>A0ABP0JPA0_9DINO</name>
<dbReference type="SMART" id="SM00449">
    <property type="entry name" value="SPRY"/>
    <property type="match status" value="1"/>
</dbReference>
<evidence type="ECO:0000259" key="4">
    <source>
        <dbReference type="PROSITE" id="PS50222"/>
    </source>
</evidence>
<reference evidence="5 6" key="1">
    <citation type="submission" date="2024-02" db="EMBL/GenBank/DDBJ databases">
        <authorList>
            <person name="Chen Y."/>
            <person name="Shah S."/>
            <person name="Dougan E. K."/>
            <person name="Thang M."/>
            <person name="Chan C."/>
        </authorList>
    </citation>
    <scope>NUCLEOTIDE SEQUENCE [LARGE SCALE GENOMIC DNA]</scope>
</reference>
<comment type="caution">
    <text evidence="5">The sequence shown here is derived from an EMBL/GenBank/DDBJ whole genome shotgun (WGS) entry which is preliminary data.</text>
</comment>
<sequence length="1499" mass="166398">MGSTCCSGATGADVRFSTGAGHDDIVRALGKIGEDASMAQVVAGLAQIVHEHPYLRPMGTERAPHHLLFWVRSCRESIIANHIEDAKGFLERVSVSLAYEMAQVADSFRRFDVDNSGKLDSKEFRYMCAYIGWGEEEASLMDVDDDGFVTLAEFKNFVGDSGGLSAIFEHRRQRVARKQWGVEAPSVLEVGSRVRSYFHTPDGKKSENVREGQILELRVMPNNGVLIDFVEEGGKGNRQVVPQSWIFSDTRDSDVVAALREVGILEEQQAFWAAIFPESEMRAVEKLVPCQRAALYHVRANATASHEAAMPELRKRFENLGHSERELQACLGWVQDLAPTVVHIHIDRVGTFLETDEYYRSQFETGTSSGALDGKNAIRKRWEMELFGGTYEDAKPFERCKYGALGVMNDFRGVTSAYGYGDSYLVLKDVRLRCTFASTDSGGISGQRLAVLDKYEMRSLIDVAMSNTSLQDMPQVHPTLLRGMSEDPMENWITVGFPHLAQKRGRFFFEVELYSTCSSPQVGVLSTDFVAAPRNNSFLGGVGDDDEGWGADGQHAILWHKGERLPFDCLWPSDGGSLTADVVVGVAVDLDRRQIFFATNGEWRTQPDFDESHLRKNLSLYPALSVRGRAGFNFGPNFKHSGPSYFSRWPGGGDVVVRVDCPILGNSHRLRVYKEIQIHGEVSLKRNVQRLVANKKFLEKQKSERTWAIRVDGLEPEFNGPYQRAGARNSMPLYVKNGTSAAIYFSAKEKEWRIVQLSDADVEKLELEDHINSLKLKFEFTQMALELACFFAVGRVEEELLEELRTEVEKSLAGFERSSKEPFLLKADWHTWPHLETFYGLVPRLGRAGTLHPAPLCCTAFAEALRRRMRRLLRDVPGRSKTAQAVQEALKTGMFAAVEAQVQTSCGEWHFMRSHRDGASGLVQLGLTLQGRRHLRLAARRTPDRAPQTGGCAGENEVDVWAEGEQADATSSISVVTVPMAEGEVYLATPAILEHGVAYEPGQQTVALMFRLALAAEAEELNRCQSDDFHQVAGHVALELQKALDQRKLHLPSLAEVIEGLRDLEGREGAVENLKILAHAPKEPKDKDDMSPPREGWERPPEIMGYVPVEDFRSALKKGSMENEASKLIEALRGTVDGEEVIFRSGRKTTLEAQWEKLSNPGMGVEATWSSAVEVSQERLMNKMGLSKCKVVETAHPYETAEHSFTKTVSIDTEGPIEVHFGQECRTYDHRTTLCVYGGGLSKALVGVGARVHVKVPTGQEQAHGTIIGRSEGGRWKVRVDKDEAEICGCFKEWIESSDNGRERYCTSCVAEEQRKCVVDYYDGETPGSEIAGFKLDPADPLSPFSISGFIAKGPAQMDGVMVGWFLDVGALLQEESFIEMEMEGLGPVPSNMTEVANNMDDFQKRLNAMLTLTDISLTFVNGLDFQLLPQSRVKYEQEEVGSEISGFTENGGVITIDGFSSPSAHPSICQSGARVGWQLNLPETFDLPVNKGNLDCPG</sequence>
<accession>A0ABP0JPA0</accession>
<dbReference type="SUPFAM" id="SSF47473">
    <property type="entry name" value="EF-hand"/>
    <property type="match status" value="1"/>
</dbReference>
<dbReference type="CDD" id="cd11709">
    <property type="entry name" value="SPRY"/>
    <property type="match status" value="1"/>
</dbReference>
<dbReference type="SMART" id="SM00054">
    <property type="entry name" value="EFh"/>
    <property type="match status" value="2"/>
</dbReference>
<dbReference type="InterPro" id="IPR018247">
    <property type="entry name" value="EF_Hand_1_Ca_BS"/>
</dbReference>
<feature type="region of interest" description="Disordered" evidence="2">
    <location>
        <begin position="1081"/>
        <end position="1101"/>
    </location>
</feature>
<dbReference type="Pfam" id="PF13202">
    <property type="entry name" value="EF-hand_5"/>
    <property type="match status" value="2"/>
</dbReference>
<evidence type="ECO:0000256" key="2">
    <source>
        <dbReference type="SAM" id="MobiDB-lite"/>
    </source>
</evidence>
<dbReference type="PROSITE" id="PS50188">
    <property type="entry name" value="B302_SPRY"/>
    <property type="match status" value="1"/>
</dbReference>
<dbReference type="Gene3D" id="2.60.120.920">
    <property type="match status" value="1"/>
</dbReference>
<evidence type="ECO:0008006" key="7">
    <source>
        <dbReference type="Google" id="ProtNLM"/>
    </source>
</evidence>
<organism evidence="5 6">
    <name type="scientific">Durusdinium trenchii</name>
    <dbReference type="NCBI Taxonomy" id="1381693"/>
    <lineage>
        <taxon>Eukaryota</taxon>
        <taxon>Sar</taxon>
        <taxon>Alveolata</taxon>
        <taxon>Dinophyceae</taxon>
        <taxon>Suessiales</taxon>
        <taxon>Symbiodiniaceae</taxon>
        <taxon>Durusdinium</taxon>
    </lineage>
</organism>
<dbReference type="InterPro" id="IPR002048">
    <property type="entry name" value="EF_hand_dom"/>
</dbReference>
<evidence type="ECO:0000259" key="3">
    <source>
        <dbReference type="PROSITE" id="PS50188"/>
    </source>
</evidence>
<dbReference type="InterPro" id="IPR001870">
    <property type="entry name" value="B30.2/SPRY"/>
</dbReference>
<dbReference type="PROSITE" id="PS50222">
    <property type="entry name" value="EF_HAND_2"/>
    <property type="match status" value="2"/>
</dbReference>
<dbReference type="Gene3D" id="1.10.238.10">
    <property type="entry name" value="EF-hand"/>
    <property type="match status" value="1"/>
</dbReference>
<dbReference type="InterPro" id="IPR003877">
    <property type="entry name" value="SPRY_dom"/>
</dbReference>
<keyword evidence="6" id="KW-1185">Reference proteome</keyword>
<evidence type="ECO:0000313" key="6">
    <source>
        <dbReference type="Proteomes" id="UP001642484"/>
    </source>
</evidence>
<dbReference type="InterPro" id="IPR022074">
    <property type="entry name" value="DUF3626"/>
</dbReference>
<feature type="domain" description="B30.2/SPRY" evidence="3">
    <location>
        <begin position="430"/>
        <end position="639"/>
    </location>
</feature>
<dbReference type="EMBL" id="CAXAMN010006002">
    <property type="protein sequence ID" value="CAK9016085.1"/>
    <property type="molecule type" value="Genomic_DNA"/>
</dbReference>
<keyword evidence="1" id="KW-0106">Calcium</keyword>
<dbReference type="InterPro" id="IPR013320">
    <property type="entry name" value="ConA-like_dom_sf"/>
</dbReference>
<dbReference type="Pfam" id="PF12294">
    <property type="entry name" value="DUF3626"/>
    <property type="match status" value="1"/>
</dbReference>